<feature type="transmembrane region" description="Helical" evidence="2">
    <location>
        <begin position="36"/>
        <end position="59"/>
    </location>
</feature>
<dbReference type="Proteomes" id="UP001054126">
    <property type="component" value="Chromosome 14"/>
</dbReference>
<keyword evidence="2" id="KW-0812">Transmembrane</keyword>
<gene>
    <name evidence="3" type="ORF">Py17XNL_001401496</name>
</gene>
<proteinExistence type="predicted"/>
<protein>
    <submittedName>
        <fullName evidence="3">Uncharacterized protein</fullName>
    </submittedName>
</protein>
<keyword evidence="2" id="KW-0472">Membrane</keyword>
<dbReference type="AlphaFoldDB" id="A0AAE9WZH6"/>
<evidence type="ECO:0000313" key="3">
    <source>
        <dbReference type="EMBL" id="WBY61325.1"/>
    </source>
</evidence>
<sequence length="89" mass="9858">MVFKKKDEKAEQNEKKPVSPNKKNSNVKKSNVGVNIGIGIITALITYLVVDVTMGALLVRKMASKMNLKEMLNAHNNNNILTIQNPHGE</sequence>
<dbReference type="EMBL" id="CP115538">
    <property type="protein sequence ID" value="WBY61325.1"/>
    <property type="molecule type" value="Genomic_DNA"/>
</dbReference>
<feature type="compositionally biased region" description="Basic and acidic residues" evidence="1">
    <location>
        <begin position="1"/>
        <end position="17"/>
    </location>
</feature>
<name>A0AAE9WZH6_PLAYO</name>
<evidence type="ECO:0000313" key="4">
    <source>
        <dbReference type="Proteomes" id="UP001054126"/>
    </source>
</evidence>
<evidence type="ECO:0000256" key="1">
    <source>
        <dbReference type="SAM" id="MobiDB-lite"/>
    </source>
</evidence>
<feature type="region of interest" description="Disordered" evidence="1">
    <location>
        <begin position="1"/>
        <end position="29"/>
    </location>
</feature>
<reference evidence="3" key="1">
    <citation type="submission" date="2023-01" db="EMBL/GenBank/DDBJ databases">
        <title>Long-Read Genome Assembly and Gene Model Annotations for the Rodent Malaria Parasite Plasmodium yoelii 17XNL.</title>
        <authorList>
            <person name="Mitchell G.J."/>
            <person name="Sebastian A."/>
            <person name="Albert I."/>
            <person name="Lindner S.E."/>
        </authorList>
    </citation>
    <scope>NUCLEOTIDE SEQUENCE</scope>
    <source>
        <strain evidence="3">17XNL clone 1.1</strain>
    </source>
</reference>
<keyword evidence="2" id="KW-1133">Transmembrane helix</keyword>
<feature type="compositionally biased region" description="Low complexity" evidence="1">
    <location>
        <begin position="18"/>
        <end position="29"/>
    </location>
</feature>
<organism evidence="3 4">
    <name type="scientific">Plasmodium yoelii yoelii</name>
    <dbReference type="NCBI Taxonomy" id="73239"/>
    <lineage>
        <taxon>Eukaryota</taxon>
        <taxon>Sar</taxon>
        <taxon>Alveolata</taxon>
        <taxon>Apicomplexa</taxon>
        <taxon>Aconoidasida</taxon>
        <taxon>Haemosporida</taxon>
        <taxon>Plasmodiidae</taxon>
        <taxon>Plasmodium</taxon>
        <taxon>Plasmodium (Vinckeia)</taxon>
    </lineage>
</organism>
<evidence type="ECO:0000256" key="2">
    <source>
        <dbReference type="SAM" id="Phobius"/>
    </source>
</evidence>
<accession>A0AAE9WZH6</accession>